<dbReference type="RefSeq" id="WP_344541293.1">
    <property type="nucleotide sequence ID" value="NZ_BAAATD010000003.1"/>
</dbReference>
<proteinExistence type="predicted"/>
<dbReference type="InterPro" id="IPR027417">
    <property type="entry name" value="P-loop_NTPase"/>
</dbReference>
<dbReference type="PANTHER" id="PTHR36978:SF4">
    <property type="entry name" value="P-LOOP CONTAINING NUCLEOSIDE TRIPHOSPHATE HYDROLASE PROTEIN"/>
    <property type="match status" value="1"/>
</dbReference>
<comment type="caution">
    <text evidence="1">The sequence shown here is derived from an EMBL/GenBank/DDBJ whole genome shotgun (WGS) entry which is preliminary data.</text>
</comment>
<evidence type="ECO:0000313" key="1">
    <source>
        <dbReference type="EMBL" id="GAA2594577.1"/>
    </source>
</evidence>
<dbReference type="Proteomes" id="UP001501509">
    <property type="component" value="Unassembled WGS sequence"/>
</dbReference>
<dbReference type="SUPFAM" id="SSF52540">
    <property type="entry name" value="P-loop containing nucleoside triphosphate hydrolases"/>
    <property type="match status" value="1"/>
</dbReference>
<dbReference type="PANTHER" id="PTHR36978">
    <property type="entry name" value="P-LOOP CONTAINING NUCLEOTIDE TRIPHOSPHATE HYDROLASE"/>
    <property type="match status" value="1"/>
</dbReference>
<dbReference type="Pfam" id="PF17784">
    <property type="entry name" value="Sulfotransfer_4"/>
    <property type="match status" value="1"/>
</dbReference>
<evidence type="ECO:0000313" key="2">
    <source>
        <dbReference type="Proteomes" id="UP001501509"/>
    </source>
</evidence>
<keyword evidence="2" id="KW-1185">Reference proteome</keyword>
<dbReference type="EMBL" id="BAAATD010000003">
    <property type="protein sequence ID" value="GAA2594577.1"/>
    <property type="molecule type" value="Genomic_DNA"/>
</dbReference>
<protein>
    <submittedName>
        <fullName evidence="1">Sulfotransferase family protein</fullName>
    </submittedName>
</protein>
<reference evidence="2" key="1">
    <citation type="journal article" date="2019" name="Int. J. Syst. Evol. Microbiol.">
        <title>The Global Catalogue of Microorganisms (GCM) 10K type strain sequencing project: providing services to taxonomists for standard genome sequencing and annotation.</title>
        <authorList>
            <consortium name="The Broad Institute Genomics Platform"/>
            <consortium name="The Broad Institute Genome Sequencing Center for Infectious Disease"/>
            <person name="Wu L."/>
            <person name="Ma J."/>
        </authorList>
    </citation>
    <scope>NUCLEOTIDE SEQUENCE [LARGE SCALE GENOMIC DNA]</scope>
    <source>
        <strain evidence="2">JCM 6833</strain>
    </source>
</reference>
<accession>A0ABP6BZ51</accession>
<name>A0ABP6BZ51_9ACTN</name>
<dbReference type="Gene3D" id="3.40.50.300">
    <property type="entry name" value="P-loop containing nucleotide triphosphate hydrolases"/>
    <property type="match status" value="1"/>
</dbReference>
<organism evidence="1 2">
    <name type="scientific">Actinomadura fulvescens</name>
    <dbReference type="NCBI Taxonomy" id="46160"/>
    <lineage>
        <taxon>Bacteria</taxon>
        <taxon>Bacillati</taxon>
        <taxon>Actinomycetota</taxon>
        <taxon>Actinomycetes</taxon>
        <taxon>Streptosporangiales</taxon>
        <taxon>Thermomonosporaceae</taxon>
        <taxon>Actinomadura</taxon>
    </lineage>
</organism>
<dbReference type="InterPro" id="IPR040632">
    <property type="entry name" value="Sulfotransfer_4"/>
</dbReference>
<sequence length="214" mass="24170">MLDVIGAGFGRTGTLSLRAALERLGFGPCHHMMEVIDDLAQVPRWERAAEAEDADWEEVYEGYRSTVDWPGARFWRELAGRYPQARVILTVRDAERWYDSVRKSIYAFATAELPPEAERTIGRLRALVDDLIWEGTFDGRFEDRAYAISIFEAHNEAVRTTIDAGRLLVFEVAQGWEPLCGFLGVPVPDEPFPRLNDQASIHAMVRERGLGSDG</sequence>
<gene>
    <name evidence="1" type="ORF">GCM10010411_29750</name>
</gene>